<evidence type="ECO:0000313" key="1">
    <source>
        <dbReference type="EMBL" id="CAG8463533.1"/>
    </source>
</evidence>
<sequence length="136" mass="16009">MSDLQNKNTTILASSYQPQINDTFESHSEFIDKIKNYAQNLGFTIRLGKSEYLKKSENKEENALKEHNSNNEISKKERNRVSQHCGCSFYIRASLNSLNSLWYIINMNLIHNHQIVEENHRFFMSNKRNIPDDVKQ</sequence>
<reference evidence="1" key="1">
    <citation type="submission" date="2021-06" db="EMBL/GenBank/DDBJ databases">
        <authorList>
            <person name="Kallberg Y."/>
            <person name="Tangrot J."/>
            <person name="Rosling A."/>
        </authorList>
    </citation>
    <scope>NUCLEOTIDE SEQUENCE</scope>
    <source>
        <strain evidence="1">AU212A</strain>
    </source>
</reference>
<accession>A0ACA9KB88</accession>
<name>A0ACA9KB88_9GLOM</name>
<proteinExistence type="predicted"/>
<protein>
    <submittedName>
        <fullName evidence="1">7834_t:CDS:1</fullName>
    </submittedName>
</protein>
<keyword evidence="2" id="KW-1185">Reference proteome</keyword>
<comment type="caution">
    <text evidence="1">The sequence shown here is derived from an EMBL/GenBank/DDBJ whole genome shotgun (WGS) entry which is preliminary data.</text>
</comment>
<gene>
    <name evidence="1" type="ORF">SCALOS_LOCUS1716</name>
</gene>
<organism evidence="1 2">
    <name type="scientific">Scutellospora calospora</name>
    <dbReference type="NCBI Taxonomy" id="85575"/>
    <lineage>
        <taxon>Eukaryota</taxon>
        <taxon>Fungi</taxon>
        <taxon>Fungi incertae sedis</taxon>
        <taxon>Mucoromycota</taxon>
        <taxon>Glomeromycotina</taxon>
        <taxon>Glomeromycetes</taxon>
        <taxon>Diversisporales</taxon>
        <taxon>Gigasporaceae</taxon>
        <taxon>Scutellospora</taxon>
    </lineage>
</organism>
<dbReference type="Proteomes" id="UP000789860">
    <property type="component" value="Unassembled WGS sequence"/>
</dbReference>
<evidence type="ECO:0000313" key="2">
    <source>
        <dbReference type="Proteomes" id="UP000789860"/>
    </source>
</evidence>
<dbReference type="EMBL" id="CAJVPM010001281">
    <property type="protein sequence ID" value="CAG8463533.1"/>
    <property type="molecule type" value="Genomic_DNA"/>
</dbReference>